<dbReference type="Gene3D" id="3.40.50.2300">
    <property type="match status" value="1"/>
</dbReference>
<organism evidence="4 5">
    <name type="scientific">Leptospira ellinghausenii</name>
    <dbReference type="NCBI Taxonomy" id="1917822"/>
    <lineage>
        <taxon>Bacteria</taxon>
        <taxon>Pseudomonadati</taxon>
        <taxon>Spirochaetota</taxon>
        <taxon>Spirochaetia</taxon>
        <taxon>Leptospirales</taxon>
        <taxon>Leptospiraceae</taxon>
        <taxon>Leptospira</taxon>
    </lineage>
</organism>
<reference evidence="5" key="1">
    <citation type="journal article" date="2019" name="Microbiol. Immunol.">
        <title>Molecular and phenotypic characterization of Leptospira johnsonii sp. nov., Leptospira ellinghausenii sp. nov. and Leptospira ryugenii sp. nov. isolated from soil and water in Japan.</title>
        <authorList>
            <person name="Masuzawa T."/>
            <person name="Saito M."/>
            <person name="Nakao R."/>
            <person name="Nikaido Y."/>
            <person name="Matsumoto M."/>
            <person name="Ogawa M."/>
            <person name="Yokoyama M."/>
            <person name="Hidaka Y."/>
            <person name="Tomita J."/>
            <person name="Sakakibara K."/>
            <person name="Suzuki K."/>
            <person name="Yasuda S."/>
            <person name="Sato H."/>
            <person name="Yamaguchi M."/>
            <person name="Yoshida S.I."/>
            <person name="Koizumi N."/>
            <person name="Kawamura Y."/>
        </authorList>
    </citation>
    <scope>NUCLEOTIDE SEQUENCE [LARGE SCALE GENOMIC DNA]</scope>
    <source>
        <strain evidence="5">E18</strain>
    </source>
</reference>
<protein>
    <submittedName>
        <fullName evidence="4">Response regulator</fullName>
    </submittedName>
</protein>
<feature type="domain" description="Response regulatory" evidence="3">
    <location>
        <begin position="5"/>
        <end position="121"/>
    </location>
</feature>
<dbReference type="PANTHER" id="PTHR44591:SF3">
    <property type="entry name" value="RESPONSE REGULATORY DOMAIN-CONTAINING PROTEIN"/>
    <property type="match status" value="1"/>
</dbReference>
<dbReference type="RefSeq" id="WP_108960513.1">
    <property type="nucleotide sequence ID" value="NZ_BFAZ01000009.1"/>
</dbReference>
<dbReference type="InterPro" id="IPR011006">
    <property type="entry name" value="CheY-like_superfamily"/>
</dbReference>
<dbReference type="Proteomes" id="UP000245206">
    <property type="component" value="Unassembled WGS sequence"/>
</dbReference>
<dbReference type="EMBL" id="BFAZ01000009">
    <property type="protein sequence ID" value="GBF43615.1"/>
    <property type="molecule type" value="Genomic_DNA"/>
</dbReference>
<sequence>MSQKKALIVDDSTVTRLMIRKIISENHPNWEILEAESADKAKSILPDHLDIDLFSLDQNMPGTLSGLDLAENLKSNYPNSKIVLITANIQDAIKNRAKNLGIDFVEKPVTPEKIIPLLEKI</sequence>
<dbReference type="InterPro" id="IPR001789">
    <property type="entry name" value="Sig_transdc_resp-reg_receiver"/>
</dbReference>
<name>A0A2P2DG56_9LEPT</name>
<evidence type="ECO:0000256" key="1">
    <source>
        <dbReference type="ARBA" id="ARBA00022553"/>
    </source>
</evidence>
<dbReference type="Pfam" id="PF00072">
    <property type="entry name" value="Response_reg"/>
    <property type="match status" value="1"/>
</dbReference>
<dbReference type="SUPFAM" id="SSF52172">
    <property type="entry name" value="CheY-like"/>
    <property type="match status" value="1"/>
</dbReference>
<dbReference type="AlphaFoldDB" id="A0A2P2DG56"/>
<evidence type="ECO:0000313" key="5">
    <source>
        <dbReference type="Proteomes" id="UP000245206"/>
    </source>
</evidence>
<evidence type="ECO:0000313" key="4">
    <source>
        <dbReference type="EMBL" id="GBF43615.1"/>
    </source>
</evidence>
<dbReference type="PANTHER" id="PTHR44591">
    <property type="entry name" value="STRESS RESPONSE REGULATOR PROTEIN 1"/>
    <property type="match status" value="1"/>
</dbReference>
<comment type="caution">
    <text evidence="4">The sequence shown here is derived from an EMBL/GenBank/DDBJ whole genome shotgun (WGS) entry which is preliminary data.</text>
</comment>
<dbReference type="OrthoDB" id="9796100at2"/>
<evidence type="ECO:0000259" key="3">
    <source>
        <dbReference type="PROSITE" id="PS50110"/>
    </source>
</evidence>
<dbReference type="GO" id="GO:0000160">
    <property type="term" value="P:phosphorelay signal transduction system"/>
    <property type="evidence" value="ECO:0007669"/>
    <property type="project" value="InterPro"/>
</dbReference>
<dbReference type="PROSITE" id="PS50110">
    <property type="entry name" value="RESPONSE_REGULATORY"/>
    <property type="match status" value="1"/>
</dbReference>
<keyword evidence="1 2" id="KW-0597">Phosphoprotein</keyword>
<accession>A0A2P2DG56</accession>
<dbReference type="SMART" id="SM00448">
    <property type="entry name" value="REC"/>
    <property type="match status" value="1"/>
</dbReference>
<feature type="modified residue" description="4-aspartylphosphate" evidence="2">
    <location>
        <position position="57"/>
    </location>
</feature>
<gene>
    <name evidence="4" type="ORF">LPTSP2_29180</name>
</gene>
<evidence type="ECO:0000256" key="2">
    <source>
        <dbReference type="PROSITE-ProRule" id="PRU00169"/>
    </source>
</evidence>
<proteinExistence type="predicted"/>
<keyword evidence="5" id="KW-1185">Reference proteome</keyword>
<dbReference type="InterPro" id="IPR050595">
    <property type="entry name" value="Bact_response_regulator"/>
</dbReference>